<accession>A0A1R4G5Z8</accession>
<evidence type="ECO:0000313" key="5">
    <source>
        <dbReference type="Proteomes" id="UP000195913"/>
    </source>
</evidence>
<keyword evidence="2" id="KW-0378">Hydrolase</keyword>
<evidence type="ECO:0000259" key="3">
    <source>
        <dbReference type="Pfam" id="PF03061"/>
    </source>
</evidence>
<dbReference type="GO" id="GO:0016289">
    <property type="term" value="F:acyl-CoA hydrolase activity"/>
    <property type="evidence" value="ECO:0007669"/>
    <property type="project" value="UniProtKB-ARBA"/>
</dbReference>
<evidence type="ECO:0000256" key="2">
    <source>
        <dbReference type="ARBA" id="ARBA00022801"/>
    </source>
</evidence>
<dbReference type="PANTHER" id="PTHR42856">
    <property type="entry name" value="ACYL-COENZYME A THIOESTERASE PAAI"/>
    <property type="match status" value="1"/>
</dbReference>
<proteinExistence type="inferred from homology"/>
<dbReference type="EMBL" id="FUHW01000027">
    <property type="protein sequence ID" value="SJM63601.1"/>
    <property type="molecule type" value="Genomic_DNA"/>
</dbReference>
<dbReference type="InterPro" id="IPR006683">
    <property type="entry name" value="Thioestr_dom"/>
</dbReference>
<name>A0A1R4G5Z8_9MICC</name>
<dbReference type="FunFam" id="3.10.129.10:FF:000022">
    <property type="entry name" value="Phenylacetic acid degradation protein"/>
    <property type="match status" value="1"/>
</dbReference>
<protein>
    <submittedName>
        <fullName evidence="4">Phenylacetic acid degradation protein PaaD, thioesterase</fullName>
    </submittedName>
</protein>
<dbReference type="NCBIfam" id="TIGR02286">
    <property type="entry name" value="PaaD"/>
    <property type="match status" value="1"/>
</dbReference>
<organism evidence="4 5">
    <name type="scientific">Arthrobacter rhombi</name>
    <dbReference type="NCBI Taxonomy" id="71253"/>
    <lineage>
        <taxon>Bacteria</taxon>
        <taxon>Bacillati</taxon>
        <taxon>Actinomycetota</taxon>
        <taxon>Actinomycetes</taxon>
        <taxon>Micrococcales</taxon>
        <taxon>Micrococcaceae</taxon>
        <taxon>Arthrobacter</taxon>
    </lineage>
</organism>
<dbReference type="Pfam" id="PF03061">
    <property type="entry name" value="4HBT"/>
    <property type="match status" value="1"/>
</dbReference>
<keyword evidence="5" id="KW-1185">Reference proteome</keyword>
<feature type="domain" description="Thioesterase" evidence="3">
    <location>
        <begin position="55"/>
        <end position="130"/>
    </location>
</feature>
<gene>
    <name evidence="4" type="ORF">FM101_08015</name>
</gene>
<sequence>MTDTDVDAVPAETAPQHAVLTNDYASEWLGIKVVHVGEGEATITMTLRREMLNGFGIGHGGMIFALADTAFAMACNPAEGSEDTVTVASGVDINFMKPGLPGRLLTAEATRRHQSGRSGLYDIQIRQTTPEGGEEIVAEFRGRSRTVPKR</sequence>
<dbReference type="RefSeq" id="WP_086997961.1">
    <property type="nucleotide sequence ID" value="NZ_FUHW01000027.1"/>
</dbReference>
<dbReference type="Gene3D" id="3.10.129.10">
    <property type="entry name" value="Hotdog Thioesterase"/>
    <property type="match status" value="1"/>
</dbReference>
<evidence type="ECO:0000313" key="4">
    <source>
        <dbReference type="EMBL" id="SJM63601.1"/>
    </source>
</evidence>
<dbReference type="SUPFAM" id="SSF54637">
    <property type="entry name" value="Thioesterase/thiol ester dehydrase-isomerase"/>
    <property type="match status" value="1"/>
</dbReference>
<dbReference type="InterPro" id="IPR003736">
    <property type="entry name" value="PAAI_dom"/>
</dbReference>
<dbReference type="Proteomes" id="UP000195913">
    <property type="component" value="Unassembled WGS sequence"/>
</dbReference>
<reference evidence="4 5" key="1">
    <citation type="submission" date="2017-02" db="EMBL/GenBank/DDBJ databases">
        <authorList>
            <person name="Peterson S.W."/>
        </authorList>
    </citation>
    <scope>NUCLEOTIDE SEQUENCE [LARGE SCALE GENOMIC DNA]</scope>
    <source>
        <strain evidence="4 5">B Ar 00.02</strain>
    </source>
</reference>
<dbReference type="PANTHER" id="PTHR42856:SF1">
    <property type="entry name" value="ACYL-COENZYME A THIOESTERASE PAAI"/>
    <property type="match status" value="1"/>
</dbReference>
<dbReference type="InterPro" id="IPR029069">
    <property type="entry name" value="HotDog_dom_sf"/>
</dbReference>
<dbReference type="InterPro" id="IPR011973">
    <property type="entry name" value="PaaD"/>
</dbReference>
<comment type="similarity">
    <text evidence="1">Belongs to the thioesterase PaaI family.</text>
</comment>
<dbReference type="CDD" id="cd03443">
    <property type="entry name" value="PaaI_thioesterase"/>
    <property type="match status" value="1"/>
</dbReference>
<dbReference type="AlphaFoldDB" id="A0A1R4G5Z8"/>
<dbReference type="InterPro" id="IPR052723">
    <property type="entry name" value="Acyl-CoA_thioesterase_PaaI"/>
</dbReference>
<evidence type="ECO:0000256" key="1">
    <source>
        <dbReference type="ARBA" id="ARBA00008324"/>
    </source>
</evidence>
<dbReference type="NCBIfam" id="TIGR00369">
    <property type="entry name" value="unchar_dom_1"/>
    <property type="match status" value="1"/>
</dbReference>